<evidence type="ECO:0000259" key="4">
    <source>
        <dbReference type="Pfam" id="PF00501"/>
    </source>
</evidence>
<dbReference type="CDD" id="cd05911">
    <property type="entry name" value="Firefly_Luc_like"/>
    <property type="match status" value="1"/>
</dbReference>
<accession>A0AAF3EZJ2</accession>
<comment type="subcellular location">
    <subcellularLocation>
        <location evidence="1">Peroxisome</location>
    </subcellularLocation>
</comment>
<dbReference type="InterPro" id="IPR045851">
    <property type="entry name" value="AMP-bd_C_sf"/>
</dbReference>
<evidence type="ECO:0000256" key="1">
    <source>
        <dbReference type="ARBA" id="ARBA00004275"/>
    </source>
</evidence>
<dbReference type="Proteomes" id="UP000887575">
    <property type="component" value="Unassembled WGS sequence"/>
</dbReference>
<dbReference type="Pfam" id="PF00501">
    <property type="entry name" value="AMP-binding"/>
    <property type="match status" value="1"/>
</dbReference>
<dbReference type="PROSITE" id="PS00455">
    <property type="entry name" value="AMP_BINDING"/>
    <property type="match status" value="1"/>
</dbReference>
<evidence type="ECO:0000256" key="3">
    <source>
        <dbReference type="ARBA" id="ARBA00023140"/>
    </source>
</evidence>
<dbReference type="GO" id="GO:0016405">
    <property type="term" value="F:CoA-ligase activity"/>
    <property type="evidence" value="ECO:0007669"/>
    <property type="project" value="TreeGrafter"/>
</dbReference>
<dbReference type="SUPFAM" id="SSF56801">
    <property type="entry name" value="Acetyl-CoA synthetase-like"/>
    <property type="match status" value="1"/>
</dbReference>
<feature type="domain" description="AMP-dependent synthetase/ligase" evidence="4">
    <location>
        <begin position="26"/>
        <end position="407"/>
    </location>
</feature>
<protein>
    <submittedName>
        <fullName evidence="7">Uncharacterized protein</fullName>
    </submittedName>
</protein>
<evidence type="ECO:0000259" key="5">
    <source>
        <dbReference type="Pfam" id="PF13193"/>
    </source>
</evidence>
<keyword evidence="3" id="KW-0576">Peroxisome</keyword>
<evidence type="ECO:0000313" key="7">
    <source>
        <dbReference type="WBParaSite" id="MBELARI_LOCUS19624"/>
    </source>
</evidence>
<dbReference type="PANTHER" id="PTHR24096:SF422">
    <property type="entry name" value="BCDNA.GH02901"/>
    <property type="match status" value="1"/>
</dbReference>
<dbReference type="GO" id="GO:0005777">
    <property type="term" value="C:peroxisome"/>
    <property type="evidence" value="ECO:0007669"/>
    <property type="project" value="UniProtKB-SubCell"/>
</dbReference>
<sequence length="548" mass="61357">MIYKSSYPDVPLSVEPVHETILTSVRDVAKRQPNKPAFINAFDRSESISYSQLLTVIDSIVTFLHQRDFTKQTAAVVMSNCWQWAAFYLAVMKRGGAASGASALFTDYELERQFMDSRASLVITQEETLDKVMIAAAKCPLIKTIIVVRKKGSTKALPANIFTWDFVVNTPAQSCLKDVVVDLDKDIMLLPYSSGTTGSPKGVMISHRNFGTMLQIYAIHNRTRLMTVLDPKWDDEKENYNLFLPFYHIFGFAIMVSTLYYKATGIIHSHFDPDVFCKAIQDFKIRSISLVPPILVFMGKHPTAGKYDLSSLKMILSGAAPAGKDICEEVQRRFPHVKYIVQGYGMTEISLASHFPDLTKKQKFGATGHLTANNEMKIVDPVTGKICNTGERGELLIKGPTVMMGYLGREQATKETIQNGWLHTGDIGYVDEEGNLYIVDRLKELIKVKGLQVPPAELEDLLLSHPKIRDCAVIGIPDKRSGELPRAYVVRDDETLTQQDVADFVKDRVSSYKQLKGGVEFIDEIPKSAAGKILRRFLRDRAANKSKI</sequence>
<dbReference type="FunFam" id="3.30.300.30:FF:000007">
    <property type="entry name" value="4-coumarate--CoA ligase 2"/>
    <property type="match status" value="1"/>
</dbReference>
<evidence type="ECO:0000313" key="6">
    <source>
        <dbReference type="Proteomes" id="UP000887575"/>
    </source>
</evidence>
<proteinExistence type="inferred from homology"/>
<reference evidence="7" key="1">
    <citation type="submission" date="2024-02" db="UniProtKB">
        <authorList>
            <consortium name="WormBaseParasite"/>
        </authorList>
    </citation>
    <scope>IDENTIFICATION</scope>
</reference>
<dbReference type="AlphaFoldDB" id="A0AAF3EZJ2"/>
<dbReference type="Gene3D" id="3.40.50.980">
    <property type="match status" value="2"/>
</dbReference>
<feature type="domain" description="AMP-binding enzyme C-terminal" evidence="5">
    <location>
        <begin position="457"/>
        <end position="532"/>
    </location>
</feature>
<evidence type="ECO:0000256" key="2">
    <source>
        <dbReference type="ARBA" id="ARBA00006432"/>
    </source>
</evidence>
<dbReference type="PANTHER" id="PTHR24096">
    <property type="entry name" value="LONG-CHAIN-FATTY-ACID--COA LIGASE"/>
    <property type="match status" value="1"/>
</dbReference>
<dbReference type="Pfam" id="PF13193">
    <property type="entry name" value="AMP-binding_C"/>
    <property type="match status" value="1"/>
</dbReference>
<dbReference type="WBParaSite" id="MBELARI_LOCUS19624">
    <property type="protein sequence ID" value="MBELARI_LOCUS19624"/>
    <property type="gene ID" value="MBELARI_LOCUS19624"/>
</dbReference>
<dbReference type="InterPro" id="IPR000873">
    <property type="entry name" value="AMP-dep_synth/lig_dom"/>
</dbReference>
<keyword evidence="6" id="KW-1185">Reference proteome</keyword>
<organism evidence="6 7">
    <name type="scientific">Mesorhabditis belari</name>
    <dbReference type="NCBI Taxonomy" id="2138241"/>
    <lineage>
        <taxon>Eukaryota</taxon>
        <taxon>Metazoa</taxon>
        <taxon>Ecdysozoa</taxon>
        <taxon>Nematoda</taxon>
        <taxon>Chromadorea</taxon>
        <taxon>Rhabditida</taxon>
        <taxon>Rhabditina</taxon>
        <taxon>Rhabditomorpha</taxon>
        <taxon>Rhabditoidea</taxon>
        <taxon>Rhabditidae</taxon>
        <taxon>Mesorhabditinae</taxon>
        <taxon>Mesorhabditis</taxon>
    </lineage>
</organism>
<dbReference type="InterPro" id="IPR020845">
    <property type="entry name" value="AMP-binding_CS"/>
</dbReference>
<dbReference type="InterPro" id="IPR025110">
    <property type="entry name" value="AMP-bd_C"/>
</dbReference>
<dbReference type="Gene3D" id="2.30.38.10">
    <property type="entry name" value="Luciferase, Domain 3"/>
    <property type="match status" value="1"/>
</dbReference>
<dbReference type="Gene3D" id="3.30.300.30">
    <property type="match status" value="1"/>
</dbReference>
<name>A0AAF3EZJ2_9BILA</name>
<comment type="similarity">
    <text evidence="2">Belongs to the ATP-dependent AMP-binding enzyme family.</text>
</comment>